<evidence type="ECO:0000256" key="5">
    <source>
        <dbReference type="ARBA" id="ARBA00023136"/>
    </source>
</evidence>
<dbReference type="EMBL" id="BGPR01000939">
    <property type="protein sequence ID" value="GBM40695.1"/>
    <property type="molecule type" value="Genomic_DNA"/>
</dbReference>
<protein>
    <submittedName>
        <fullName evidence="7">Lamin-B receptor</fullName>
    </submittedName>
</protein>
<dbReference type="PANTHER" id="PTHR21257">
    <property type="entry name" value="DELTA(14)-STEROL REDUCTASE"/>
    <property type="match status" value="1"/>
</dbReference>
<accession>A0A4Y2FJT2</accession>
<dbReference type="Proteomes" id="UP000499080">
    <property type="component" value="Unassembled WGS sequence"/>
</dbReference>
<comment type="similarity">
    <text evidence="2">Belongs to the ERG4/ERG24 family.</text>
</comment>
<name>A0A4Y2FJT2_ARAVE</name>
<keyword evidence="3 6" id="KW-0812">Transmembrane</keyword>
<dbReference type="PANTHER" id="PTHR21257:SF52">
    <property type="entry name" value="DELTA(14)-STEROL REDUCTASE TM7SF2"/>
    <property type="match status" value="1"/>
</dbReference>
<evidence type="ECO:0000256" key="1">
    <source>
        <dbReference type="ARBA" id="ARBA00004141"/>
    </source>
</evidence>
<dbReference type="GO" id="GO:0005637">
    <property type="term" value="C:nuclear inner membrane"/>
    <property type="evidence" value="ECO:0007669"/>
    <property type="project" value="TreeGrafter"/>
</dbReference>
<proteinExistence type="inferred from homology"/>
<evidence type="ECO:0000256" key="2">
    <source>
        <dbReference type="ARBA" id="ARBA00005402"/>
    </source>
</evidence>
<dbReference type="GO" id="GO:0050613">
    <property type="term" value="F:Delta14-sterol reductase activity"/>
    <property type="evidence" value="ECO:0007669"/>
    <property type="project" value="TreeGrafter"/>
</dbReference>
<evidence type="ECO:0000256" key="4">
    <source>
        <dbReference type="ARBA" id="ARBA00022989"/>
    </source>
</evidence>
<feature type="transmembrane region" description="Helical" evidence="6">
    <location>
        <begin position="40"/>
        <end position="73"/>
    </location>
</feature>
<dbReference type="GO" id="GO:0005789">
    <property type="term" value="C:endoplasmic reticulum membrane"/>
    <property type="evidence" value="ECO:0007669"/>
    <property type="project" value="TreeGrafter"/>
</dbReference>
<organism evidence="7 8">
    <name type="scientific">Araneus ventricosus</name>
    <name type="common">Orbweaver spider</name>
    <name type="synonym">Epeira ventricosa</name>
    <dbReference type="NCBI Taxonomy" id="182803"/>
    <lineage>
        <taxon>Eukaryota</taxon>
        <taxon>Metazoa</taxon>
        <taxon>Ecdysozoa</taxon>
        <taxon>Arthropoda</taxon>
        <taxon>Chelicerata</taxon>
        <taxon>Arachnida</taxon>
        <taxon>Araneae</taxon>
        <taxon>Araneomorphae</taxon>
        <taxon>Entelegynae</taxon>
        <taxon>Araneoidea</taxon>
        <taxon>Araneidae</taxon>
        <taxon>Araneus</taxon>
    </lineage>
</organism>
<gene>
    <name evidence="7" type="primary">Lbr</name>
    <name evidence="7" type="ORF">AVEN_159668_1</name>
</gene>
<keyword evidence="7" id="KW-0675">Receptor</keyword>
<dbReference type="GO" id="GO:0006695">
    <property type="term" value="P:cholesterol biosynthetic process"/>
    <property type="evidence" value="ECO:0007669"/>
    <property type="project" value="TreeGrafter"/>
</dbReference>
<dbReference type="Pfam" id="PF01222">
    <property type="entry name" value="ERG4_ERG24"/>
    <property type="match status" value="1"/>
</dbReference>
<comment type="subcellular location">
    <subcellularLocation>
        <location evidence="1">Membrane</location>
        <topology evidence="1">Multi-pass membrane protein</topology>
    </subcellularLocation>
</comment>
<evidence type="ECO:0000256" key="3">
    <source>
        <dbReference type="ARBA" id="ARBA00022692"/>
    </source>
</evidence>
<comment type="caution">
    <text evidence="7">The sequence shown here is derived from an EMBL/GenBank/DDBJ whole genome shotgun (WGS) entry which is preliminary data.</text>
</comment>
<evidence type="ECO:0000313" key="7">
    <source>
        <dbReference type="EMBL" id="GBM40695.1"/>
    </source>
</evidence>
<sequence>MELLLKILSLLLDVTSIPTSKKKRLIASGLWGRMRHPNYLGLLIMAIAWTLPCGVSHVVPYGPLIMLTIALIIRSYRIEAECKEKYGPAWDNYTDKVRSRLVPYVF</sequence>
<dbReference type="AlphaFoldDB" id="A0A4Y2FJT2"/>
<dbReference type="InterPro" id="IPR001171">
    <property type="entry name" value="ERG24_DHCR-like"/>
</dbReference>
<keyword evidence="8" id="KW-1185">Reference proteome</keyword>
<evidence type="ECO:0000313" key="8">
    <source>
        <dbReference type="Proteomes" id="UP000499080"/>
    </source>
</evidence>
<keyword evidence="5 6" id="KW-0472">Membrane</keyword>
<evidence type="ECO:0000256" key="6">
    <source>
        <dbReference type="SAM" id="Phobius"/>
    </source>
</evidence>
<dbReference type="OrthoDB" id="5326588at2759"/>
<reference evidence="7 8" key="1">
    <citation type="journal article" date="2019" name="Sci. Rep.">
        <title>Orb-weaving spider Araneus ventricosus genome elucidates the spidroin gene catalogue.</title>
        <authorList>
            <person name="Kono N."/>
            <person name="Nakamura H."/>
            <person name="Ohtoshi R."/>
            <person name="Moran D.A.P."/>
            <person name="Shinohara A."/>
            <person name="Yoshida Y."/>
            <person name="Fujiwara M."/>
            <person name="Mori M."/>
            <person name="Tomita M."/>
            <person name="Arakawa K."/>
        </authorList>
    </citation>
    <scope>NUCLEOTIDE SEQUENCE [LARGE SCALE GENOMIC DNA]</scope>
</reference>
<keyword evidence="4 6" id="KW-1133">Transmembrane helix</keyword>
<dbReference type="Gene3D" id="1.20.120.1630">
    <property type="match status" value="1"/>
</dbReference>